<organism evidence="1 2">
    <name type="scientific">Prevotella communis</name>
    <dbReference type="NCBI Taxonomy" id="2913614"/>
    <lineage>
        <taxon>Bacteria</taxon>
        <taxon>Pseudomonadati</taxon>
        <taxon>Bacteroidota</taxon>
        <taxon>Bacteroidia</taxon>
        <taxon>Bacteroidales</taxon>
        <taxon>Prevotellaceae</taxon>
        <taxon>Prevotella</taxon>
    </lineage>
</organism>
<dbReference type="AlphaFoldDB" id="A0A1G7VVT4"/>
<keyword evidence="2" id="KW-1185">Reference proteome</keyword>
<accession>A0A1G7VVT4</accession>
<dbReference type="Gene3D" id="3.20.20.80">
    <property type="entry name" value="Glycosidases"/>
    <property type="match status" value="1"/>
</dbReference>
<dbReference type="GO" id="GO:0016740">
    <property type="term" value="F:transferase activity"/>
    <property type="evidence" value="ECO:0007669"/>
    <property type="project" value="UniProtKB-KW"/>
</dbReference>
<evidence type="ECO:0000313" key="1">
    <source>
        <dbReference type="EMBL" id="SDG63000.1"/>
    </source>
</evidence>
<proteinExistence type="predicted"/>
<dbReference type="STRING" id="645274.SAMN04487901_106119"/>
<dbReference type="InterPro" id="IPR032719">
    <property type="entry name" value="WbsX"/>
</dbReference>
<dbReference type="PANTHER" id="PTHR41244">
    <property type="entry name" value="RHAMNAN SYNTHESIS F"/>
    <property type="match status" value="1"/>
</dbReference>
<dbReference type="CDD" id="cd11579">
    <property type="entry name" value="Glyco_tran_WbsX"/>
    <property type="match status" value="1"/>
</dbReference>
<dbReference type="RefSeq" id="WP_091816731.1">
    <property type="nucleotide sequence ID" value="NZ_FNCQ01000006.1"/>
</dbReference>
<evidence type="ECO:0000313" key="2">
    <source>
        <dbReference type="Proteomes" id="UP000198779"/>
    </source>
</evidence>
<keyword evidence="1" id="KW-0808">Transferase</keyword>
<reference evidence="2" key="1">
    <citation type="submission" date="2016-10" db="EMBL/GenBank/DDBJ databases">
        <authorList>
            <person name="Varghese N."/>
            <person name="Submissions S."/>
        </authorList>
    </citation>
    <scope>NUCLEOTIDE SEQUENCE [LARGE SCALE GENOMIC DNA]</scope>
    <source>
        <strain evidence="2">BP1-148</strain>
    </source>
</reference>
<dbReference type="EMBL" id="FNCQ01000006">
    <property type="protein sequence ID" value="SDG63000.1"/>
    <property type="molecule type" value="Genomic_DNA"/>
</dbReference>
<name>A0A1G7VVT4_9BACT</name>
<sequence>MNNPHIIAFYLPQFHPVKENDENFGEGFTEWTNVAKAKPLFRGHVQPKIPTVLGFYDLRLPEVRKKQAELAKEAGISAFCYYHYWFGNGKVILEKPLQEVVRMGEPDFPFCICWANHSWYKKDWNPDLRKIEENLLFEQQYPDEKDIAEHFNFLLATFQDKRYYRIEGKLVFAIYNVGDKDIEYWNIFKKIWNDLAIENGLPPFYFIAYTSIIADLDKPLFKSFDKVILSLVTNIQYKQQYGIRSWIKGMIRNFIAKKFNHPMLLFSYKEAMKYLLVDRCSDNNVIPVVVPNWDYTARRGVGGLIYKDSTPDLFRQHLKQAFDCIKNKPDSDQIIFVKSWNEWGEGNYMEPDLQYGKQYIRVMGEEVEAYKKETII</sequence>
<dbReference type="PANTHER" id="PTHR41244:SF1">
    <property type="entry name" value="GLYCOSYLTRANSFERASE"/>
    <property type="match status" value="1"/>
</dbReference>
<gene>
    <name evidence="1" type="ORF">SAMN04487901_106119</name>
</gene>
<dbReference type="Pfam" id="PF14307">
    <property type="entry name" value="Glyco_tran_WbsX"/>
    <property type="match status" value="1"/>
</dbReference>
<dbReference type="Proteomes" id="UP000198779">
    <property type="component" value="Unassembled WGS sequence"/>
</dbReference>
<protein>
    <submittedName>
        <fullName evidence="1">Glycosyltransferase WbsX</fullName>
    </submittedName>
</protein>